<keyword evidence="1" id="KW-0732">Signal</keyword>
<reference evidence="3" key="1">
    <citation type="journal article" date="2015" name="Sci. Rep.">
        <title>Tissue- and time-dependent transcription in Ixodes ricinus salivary glands and midguts when blood feeding on the vertebrate host.</title>
        <authorList>
            <person name="Kotsyfakis M."/>
            <person name="Schwarz A."/>
            <person name="Erhart J."/>
            <person name="Ribeiro J.M."/>
        </authorList>
    </citation>
    <scope>NUCLEOTIDE SEQUENCE</scope>
    <source>
        <tissue evidence="3">Salivary gland and midgut</tissue>
    </source>
</reference>
<dbReference type="SUPFAM" id="SSF57362">
    <property type="entry name" value="BPTI-like"/>
    <property type="match status" value="2"/>
</dbReference>
<dbReference type="SMART" id="SM00131">
    <property type="entry name" value="KU"/>
    <property type="match status" value="1"/>
</dbReference>
<protein>
    <submittedName>
        <fullName evidence="3">Putative secreted protein</fullName>
    </submittedName>
</protein>
<feature type="signal peptide" evidence="1">
    <location>
        <begin position="1"/>
        <end position="17"/>
    </location>
</feature>
<dbReference type="InterPro" id="IPR002223">
    <property type="entry name" value="Kunitz_BPTI"/>
</dbReference>
<sequence length="140" mass="16560">MFLYVIWILATARTGSCSYSCQSDYKVDVCYLDPVKGEGNQRHEHVFYDWRTGACLTMKFGHWDTEEEQNRFQGEDECHLKCRPGLRNECFQVVWEGRGDKKIKMWTYNYSSTKCVPFTWRGQGQKKKPIQYRGCMLSKV</sequence>
<feature type="chain" id="PRO_5004736904" evidence="1">
    <location>
        <begin position="18"/>
        <end position="140"/>
    </location>
</feature>
<feature type="domain" description="BPTI/Kunitz inhibitor" evidence="2">
    <location>
        <begin position="28"/>
        <end position="83"/>
    </location>
</feature>
<dbReference type="Pfam" id="PF00014">
    <property type="entry name" value="Kunitz_BPTI"/>
    <property type="match status" value="2"/>
</dbReference>
<accession>V5ID14</accession>
<dbReference type="GO" id="GO:0004867">
    <property type="term" value="F:serine-type endopeptidase inhibitor activity"/>
    <property type="evidence" value="ECO:0007669"/>
    <property type="project" value="InterPro"/>
</dbReference>
<dbReference type="AlphaFoldDB" id="V5ID14"/>
<dbReference type="EMBL" id="GANP01012732">
    <property type="protein sequence ID" value="JAB71736.1"/>
    <property type="molecule type" value="mRNA"/>
</dbReference>
<name>V5ID14_IXORI</name>
<evidence type="ECO:0000259" key="2">
    <source>
        <dbReference type="SMART" id="SM00131"/>
    </source>
</evidence>
<proteinExistence type="evidence at transcript level"/>
<evidence type="ECO:0000313" key="3">
    <source>
        <dbReference type="EMBL" id="JAB71736.1"/>
    </source>
</evidence>
<organism evidence="3">
    <name type="scientific">Ixodes ricinus</name>
    <name type="common">Common tick</name>
    <name type="synonym">Acarus ricinus</name>
    <dbReference type="NCBI Taxonomy" id="34613"/>
    <lineage>
        <taxon>Eukaryota</taxon>
        <taxon>Metazoa</taxon>
        <taxon>Ecdysozoa</taxon>
        <taxon>Arthropoda</taxon>
        <taxon>Chelicerata</taxon>
        <taxon>Arachnida</taxon>
        <taxon>Acari</taxon>
        <taxon>Parasitiformes</taxon>
        <taxon>Ixodida</taxon>
        <taxon>Ixodoidea</taxon>
        <taxon>Ixodidae</taxon>
        <taxon>Ixodinae</taxon>
        <taxon>Ixodes</taxon>
    </lineage>
</organism>
<evidence type="ECO:0000256" key="1">
    <source>
        <dbReference type="SAM" id="SignalP"/>
    </source>
</evidence>
<dbReference type="InterPro" id="IPR036880">
    <property type="entry name" value="Kunitz_BPTI_sf"/>
</dbReference>
<dbReference type="Gene3D" id="4.10.410.10">
    <property type="entry name" value="Pancreatic trypsin inhibitor Kunitz domain"/>
    <property type="match status" value="2"/>
</dbReference>